<dbReference type="AlphaFoldDB" id="R7SW63"/>
<sequence length="310" mass="33716">MVTNGTAIVSLFPQVPTLDNTFGAVLIGTFIGLMMYGLSLHQTFRYFRIYVGDTLLLKITVFGLAVLDTTHSVACMHASYFYLVTNYFNPLALFSGIWSIRSLAPLTGATVLLAQSFYVRRVYLLGQGYALLVIPLGLIMIGTTGFAVAASFEIFHQKTFANFERFTWLMSGGFGCSLATDILLTVALTIFLTRSRSAFHGALSLLSLVFGVAQPGNMIYIAANMLATKSYVNAVLAVVNSRSSLADSKRDTEALGTFGLSTQLQSSQRLPIRMEHFRTALSQGDAIDVHWRIPAQAEDQKDGGTGSTTV</sequence>
<dbReference type="OrthoDB" id="2748498at2759"/>
<proteinExistence type="predicted"/>
<name>R7SW63_DICSQ</name>
<evidence type="ECO:0000313" key="2">
    <source>
        <dbReference type="EMBL" id="EJF59187.1"/>
    </source>
</evidence>
<organism evidence="2 3">
    <name type="scientific">Dichomitus squalens (strain LYAD-421)</name>
    <name type="common">Western red white-rot fungus</name>
    <dbReference type="NCBI Taxonomy" id="732165"/>
    <lineage>
        <taxon>Eukaryota</taxon>
        <taxon>Fungi</taxon>
        <taxon>Dikarya</taxon>
        <taxon>Basidiomycota</taxon>
        <taxon>Agaricomycotina</taxon>
        <taxon>Agaricomycetes</taxon>
        <taxon>Polyporales</taxon>
        <taxon>Polyporaceae</taxon>
        <taxon>Dichomitus</taxon>
    </lineage>
</organism>
<dbReference type="EMBL" id="JH719427">
    <property type="protein sequence ID" value="EJF59187.1"/>
    <property type="molecule type" value="Genomic_DNA"/>
</dbReference>
<feature type="transmembrane region" description="Helical" evidence="1">
    <location>
        <begin position="129"/>
        <end position="155"/>
    </location>
</feature>
<dbReference type="RefSeq" id="XP_007368132.1">
    <property type="nucleotide sequence ID" value="XM_007368070.1"/>
</dbReference>
<accession>R7SW63</accession>
<dbReference type="KEGG" id="dsq:DICSQDRAFT_172333"/>
<feature type="transmembrane region" description="Helical" evidence="1">
    <location>
        <begin position="167"/>
        <end position="192"/>
    </location>
</feature>
<keyword evidence="1" id="KW-1133">Transmembrane helix</keyword>
<dbReference type="OMA" id="MIYIAAN"/>
<dbReference type="PANTHER" id="PTHR40465:SF1">
    <property type="entry name" value="DUF6534 DOMAIN-CONTAINING PROTEIN"/>
    <property type="match status" value="1"/>
</dbReference>
<keyword evidence="1" id="KW-0812">Transmembrane</keyword>
<keyword evidence="1" id="KW-0472">Membrane</keyword>
<feature type="transmembrane region" description="Helical" evidence="1">
    <location>
        <begin position="20"/>
        <end position="38"/>
    </location>
</feature>
<reference evidence="2 3" key="1">
    <citation type="journal article" date="2012" name="Science">
        <title>The Paleozoic origin of enzymatic lignin decomposition reconstructed from 31 fungal genomes.</title>
        <authorList>
            <person name="Floudas D."/>
            <person name="Binder M."/>
            <person name="Riley R."/>
            <person name="Barry K."/>
            <person name="Blanchette R.A."/>
            <person name="Henrissat B."/>
            <person name="Martinez A.T."/>
            <person name="Otillar R."/>
            <person name="Spatafora J.W."/>
            <person name="Yadav J.S."/>
            <person name="Aerts A."/>
            <person name="Benoit I."/>
            <person name="Boyd A."/>
            <person name="Carlson A."/>
            <person name="Copeland A."/>
            <person name="Coutinho P.M."/>
            <person name="de Vries R.P."/>
            <person name="Ferreira P."/>
            <person name="Findley K."/>
            <person name="Foster B."/>
            <person name="Gaskell J."/>
            <person name="Glotzer D."/>
            <person name="Gorecki P."/>
            <person name="Heitman J."/>
            <person name="Hesse C."/>
            <person name="Hori C."/>
            <person name="Igarashi K."/>
            <person name="Jurgens J.A."/>
            <person name="Kallen N."/>
            <person name="Kersten P."/>
            <person name="Kohler A."/>
            <person name="Kuees U."/>
            <person name="Kumar T.K.A."/>
            <person name="Kuo A."/>
            <person name="LaButti K."/>
            <person name="Larrondo L.F."/>
            <person name="Lindquist E."/>
            <person name="Ling A."/>
            <person name="Lombard V."/>
            <person name="Lucas S."/>
            <person name="Lundell T."/>
            <person name="Martin R."/>
            <person name="McLaughlin D.J."/>
            <person name="Morgenstern I."/>
            <person name="Morin E."/>
            <person name="Murat C."/>
            <person name="Nagy L.G."/>
            <person name="Nolan M."/>
            <person name="Ohm R.A."/>
            <person name="Patyshakuliyeva A."/>
            <person name="Rokas A."/>
            <person name="Ruiz-Duenas F.J."/>
            <person name="Sabat G."/>
            <person name="Salamov A."/>
            <person name="Samejima M."/>
            <person name="Schmutz J."/>
            <person name="Slot J.C."/>
            <person name="St John F."/>
            <person name="Stenlid J."/>
            <person name="Sun H."/>
            <person name="Sun S."/>
            <person name="Syed K."/>
            <person name="Tsang A."/>
            <person name="Wiebenga A."/>
            <person name="Young D."/>
            <person name="Pisabarro A."/>
            <person name="Eastwood D.C."/>
            <person name="Martin F."/>
            <person name="Cullen D."/>
            <person name="Grigoriev I.V."/>
            <person name="Hibbett D.S."/>
        </authorList>
    </citation>
    <scope>NUCLEOTIDE SEQUENCE [LARGE SCALE GENOMIC DNA]</scope>
    <source>
        <strain evidence="2 3">LYAD-421 SS1</strain>
    </source>
</reference>
<dbReference type="PANTHER" id="PTHR40465">
    <property type="entry name" value="CHROMOSOME 1, WHOLE GENOME SHOTGUN SEQUENCE"/>
    <property type="match status" value="1"/>
</dbReference>
<dbReference type="GeneID" id="18839538"/>
<evidence type="ECO:0000313" key="3">
    <source>
        <dbReference type="Proteomes" id="UP000053319"/>
    </source>
</evidence>
<protein>
    <submittedName>
        <fullName evidence="2">Uncharacterized protein</fullName>
    </submittedName>
</protein>
<evidence type="ECO:0000256" key="1">
    <source>
        <dbReference type="SAM" id="Phobius"/>
    </source>
</evidence>
<dbReference type="HOGENOM" id="CLU_046025_5_3_1"/>
<feature type="transmembrane region" description="Helical" evidence="1">
    <location>
        <begin position="103"/>
        <end position="123"/>
    </location>
</feature>
<gene>
    <name evidence="2" type="ORF">DICSQDRAFT_172333</name>
</gene>
<feature type="transmembrane region" description="Helical" evidence="1">
    <location>
        <begin position="198"/>
        <end position="223"/>
    </location>
</feature>
<dbReference type="Proteomes" id="UP000053319">
    <property type="component" value="Unassembled WGS sequence"/>
</dbReference>